<dbReference type="AlphaFoldDB" id="A0A9N9FYE1"/>
<organism evidence="3 4">
    <name type="scientific">Cetraspora pellucida</name>
    <dbReference type="NCBI Taxonomy" id="1433469"/>
    <lineage>
        <taxon>Eukaryota</taxon>
        <taxon>Fungi</taxon>
        <taxon>Fungi incertae sedis</taxon>
        <taxon>Mucoromycota</taxon>
        <taxon>Glomeromycotina</taxon>
        <taxon>Glomeromycetes</taxon>
        <taxon>Diversisporales</taxon>
        <taxon>Gigasporaceae</taxon>
        <taxon>Cetraspora</taxon>
    </lineage>
</organism>
<dbReference type="Gene3D" id="3.40.50.300">
    <property type="entry name" value="P-loop containing nucleotide triphosphate hydrolases"/>
    <property type="match status" value="1"/>
</dbReference>
<dbReference type="EMBL" id="CAJVQA010003045">
    <property type="protein sequence ID" value="CAG8564815.1"/>
    <property type="molecule type" value="Genomic_DNA"/>
</dbReference>
<dbReference type="GO" id="GO:0005524">
    <property type="term" value="F:ATP binding"/>
    <property type="evidence" value="ECO:0007669"/>
    <property type="project" value="UniProtKB-KW"/>
</dbReference>
<comment type="cofactor">
    <cofactor evidence="1">
        <name>Mg(2+)</name>
        <dbReference type="ChEBI" id="CHEBI:18420"/>
    </cofactor>
</comment>
<accession>A0A9N9FYE1</accession>
<protein>
    <recommendedName>
        <fullName evidence="1">ATP-dependent DNA helicase</fullName>
        <ecNumber evidence="1">5.6.2.3</ecNumber>
    </recommendedName>
</protein>
<dbReference type="OrthoDB" id="432234at2759"/>
<comment type="catalytic activity">
    <reaction evidence="1">
        <text>ATP + H2O = ADP + phosphate + H(+)</text>
        <dbReference type="Rhea" id="RHEA:13065"/>
        <dbReference type="ChEBI" id="CHEBI:15377"/>
        <dbReference type="ChEBI" id="CHEBI:15378"/>
        <dbReference type="ChEBI" id="CHEBI:30616"/>
        <dbReference type="ChEBI" id="CHEBI:43474"/>
        <dbReference type="ChEBI" id="CHEBI:456216"/>
        <dbReference type="EC" id="5.6.2.3"/>
    </reaction>
</comment>
<dbReference type="GO" id="GO:0016787">
    <property type="term" value="F:hydrolase activity"/>
    <property type="evidence" value="ECO:0007669"/>
    <property type="project" value="UniProtKB-KW"/>
</dbReference>
<dbReference type="GO" id="GO:0006310">
    <property type="term" value="P:DNA recombination"/>
    <property type="evidence" value="ECO:0007669"/>
    <property type="project" value="UniProtKB-KW"/>
</dbReference>
<dbReference type="InterPro" id="IPR010285">
    <property type="entry name" value="DNA_helicase_pif1-like_DEAD"/>
</dbReference>
<evidence type="ECO:0000256" key="1">
    <source>
        <dbReference type="RuleBase" id="RU363044"/>
    </source>
</evidence>
<keyword evidence="4" id="KW-1185">Reference proteome</keyword>
<keyword evidence="1" id="KW-0547">Nucleotide-binding</keyword>
<dbReference type="InterPro" id="IPR051055">
    <property type="entry name" value="PIF1_helicase"/>
</dbReference>
<comment type="caution">
    <text evidence="3">The sequence shown here is derived from an EMBL/GenBank/DDBJ whole genome shotgun (WGS) entry which is preliminary data.</text>
</comment>
<reference evidence="3" key="1">
    <citation type="submission" date="2021-06" db="EMBL/GenBank/DDBJ databases">
        <authorList>
            <person name="Kallberg Y."/>
            <person name="Tangrot J."/>
            <person name="Rosling A."/>
        </authorList>
    </citation>
    <scope>NUCLEOTIDE SEQUENCE</scope>
    <source>
        <strain evidence="3">FL966</strain>
    </source>
</reference>
<dbReference type="GO" id="GO:0043139">
    <property type="term" value="F:5'-3' DNA helicase activity"/>
    <property type="evidence" value="ECO:0007669"/>
    <property type="project" value="UniProtKB-EC"/>
</dbReference>
<evidence type="ECO:0000313" key="3">
    <source>
        <dbReference type="EMBL" id="CAG8564815.1"/>
    </source>
</evidence>
<proteinExistence type="inferred from homology"/>
<evidence type="ECO:0000259" key="2">
    <source>
        <dbReference type="Pfam" id="PF05970"/>
    </source>
</evidence>
<dbReference type="PANTHER" id="PTHR47642:SF6">
    <property type="entry name" value="ATP-DEPENDENT DNA HELICASE"/>
    <property type="match status" value="1"/>
</dbReference>
<name>A0A9N9FYE1_9GLOM</name>
<keyword evidence="1" id="KW-0227">DNA damage</keyword>
<dbReference type="Pfam" id="PF05970">
    <property type="entry name" value="PIF1"/>
    <property type="match status" value="1"/>
</dbReference>
<dbReference type="PANTHER" id="PTHR47642">
    <property type="entry name" value="ATP-DEPENDENT DNA HELICASE"/>
    <property type="match status" value="1"/>
</dbReference>
<keyword evidence="1" id="KW-0067">ATP-binding</keyword>
<dbReference type="Proteomes" id="UP000789759">
    <property type="component" value="Unassembled WGS sequence"/>
</dbReference>
<feature type="domain" description="DNA helicase Pif1-like DEAD-box helicase" evidence="2">
    <location>
        <begin position="33"/>
        <end position="165"/>
    </location>
</feature>
<dbReference type="GO" id="GO:0000723">
    <property type="term" value="P:telomere maintenance"/>
    <property type="evidence" value="ECO:0007669"/>
    <property type="project" value="InterPro"/>
</dbReference>
<dbReference type="InterPro" id="IPR027417">
    <property type="entry name" value="P-loop_NTPase"/>
</dbReference>
<gene>
    <name evidence="3" type="ORF">CPELLU_LOCUS5376</name>
</gene>
<sequence>MNKRKYENSSNSSKKIKIKTKEIEDLETIEKTLSKEQKEIIDIVINQKKSLFFTGPGGCGKSYTLNFLIKKLYSVYEKHTIGVTASTALAALNIGGGTLHGFTGIGIMDKSFDDTITSIMDKTFIYNRLMGLKILIIDEISMINAETFDFIDEITRFIRSNDKPFVWNLIVEEYVYLKRMFRQQNEYFINGLNNLRLGKIDKDFLKYVKNLDREITYEDGCEPTKLFSTNKEVNICNMNKLNDIKGKTFMFKAQDWSVAQGNKSNNNYKRSHKDLIDWLDKSTLAEENLYLKIGADVLYLWNDKDDNRLVNGTEGKIVGFRSGKTVFREGVPDKVLSHSLIPIVKFKNIEEEVEVKQEIWQKKNNEGVLMVTRKQLPLKLKYGISIHKSQGMTIPMLEIDCKKVWQSEQIYVAFSRSVDPKNLRVKNFRAEKVKANEKVIKFMNEKFKNIF</sequence>
<keyword evidence="1" id="KW-0234">DNA repair</keyword>
<dbReference type="GO" id="GO:0006281">
    <property type="term" value="P:DNA repair"/>
    <property type="evidence" value="ECO:0007669"/>
    <property type="project" value="UniProtKB-KW"/>
</dbReference>
<keyword evidence="1" id="KW-0378">Hydrolase</keyword>
<comment type="similarity">
    <text evidence="1">Belongs to the helicase family.</text>
</comment>
<dbReference type="SUPFAM" id="SSF52540">
    <property type="entry name" value="P-loop containing nucleoside triphosphate hydrolases"/>
    <property type="match status" value="2"/>
</dbReference>
<keyword evidence="1" id="KW-0233">DNA recombination</keyword>
<evidence type="ECO:0000313" key="4">
    <source>
        <dbReference type="Proteomes" id="UP000789759"/>
    </source>
</evidence>
<keyword evidence="1" id="KW-0347">Helicase</keyword>
<dbReference type="EC" id="5.6.2.3" evidence="1"/>